<evidence type="ECO:0000256" key="6">
    <source>
        <dbReference type="SAM" id="MobiDB-lite"/>
    </source>
</evidence>
<evidence type="ECO:0000256" key="5">
    <source>
        <dbReference type="RuleBase" id="RU363122"/>
    </source>
</evidence>
<dbReference type="WBParaSite" id="SSLN_0001175201-mRNA-1">
    <property type="protein sequence ID" value="SSLN_0001175201-mRNA-1"/>
    <property type="gene ID" value="SSLN_0001175201"/>
</dbReference>
<evidence type="ECO:0000256" key="2">
    <source>
        <dbReference type="ARBA" id="ARBA00022692"/>
    </source>
</evidence>
<keyword evidence="2 5" id="KW-0812">Transmembrane</keyword>
<organism evidence="9">
    <name type="scientific">Schistocephalus solidus</name>
    <name type="common">Tapeworm</name>
    <dbReference type="NCBI Taxonomy" id="70667"/>
    <lineage>
        <taxon>Eukaryota</taxon>
        <taxon>Metazoa</taxon>
        <taxon>Spiralia</taxon>
        <taxon>Lophotrochozoa</taxon>
        <taxon>Platyhelminthes</taxon>
        <taxon>Cestoda</taxon>
        <taxon>Eucestoda</taxon>
        <taxon>Diphyllobothriidea</taxon>
        <taxon>Diphyllobothriidae</taxon>
        <taxon>Schistocephalus</taxon>
    </lineage>
</organism>
<dbReference type="Proteomes" id="UP000275846">
    <property type="component" value="Unassembled WGS sequence"/>
</dbReference>
<dbReference type="InterPro" id="IPR007273">
    <property type="entry name" value="SCAMP"/>
</dbReference>
<dbReference type="Pfam" id="PF04144">
    <property type="entry name" value="SCAMP"/>
    <property type="match status" value="1"/>
</dbReference>
<evidence type="ECO:0000256" key="4">
    <source>
        <dbReference type="ARBA" id="ARBA00023136"/>
    </source>
</evidence>
<reference evidence="7 8" key="2">
    <citation type="submission" date="2018-11" db="EMBL/GenBank/DDBJ databases">
        <authorList>
            <consortium name="Pathogen Informatics"/>
        </authorList>
    </citation>
    <scope>NUCLEOTIDE SEQUENCE [LARGE SCALE GENOMIC DNA]</scope>
    <source>
        <strain evidence="7 8">NST_G2</strain>
    </source>
</reference>
<comment type="similarity">
    <text evidence="5">Belongs to the SCAMP family.</text>
</comment>
<keyword evidence="3 5" id="KW-1133">Transmembrane helix</keyword>
<evidence type="ECO:0000313" key="8">
    <source>
        <dbReference type="Proteomes" id="UP000275846"/>
    </source>
</evidence>
<dbReference type="AlphaFoldDB" id="A0A183T4C3"/>
<proteinExistence type="inferred from homology"/>
<feature type="region of interest" description="Disordered" evidence="6">
    <location>
        <begin position="1"/>
        <end position="46"/>
    </location>
</feature>
<evidence type="ECO:0000256" key="3">
    <source>
        <dbReference type="ARBA" id="ARBA00022989"/>
    </source>
</evidence>
<evidence type="ECO:0000313" key="7">
    <source>
        <dbReference type="EMBL" id="VDL97706.1"/>
    </source>
</evidence>
<dbReference type="GO" id="GO:0015031">
    <property type="term" value="P:protein transport"/>
    <property type="evidence" value="ECO:0007669"/>
    <property type="project" value="InterPro"/>
</dbReference>
<reference evidence="9" key="1">
    <citation type="submission" date="2016-06" db="UniProtKB">
        <authorList>
            <consortium name="WormBaseParasite"/>
        </authorList>
    </citation>
    <scope>IDENTIFICATION</scope>
</reference>
<keyword evidence="8" id="KW-1185">Reference proteome</keyword>
<dbReference type="GO" id="GO:0055038">
    <property type="term" value="C:recycling endosome membrane"/>
    <property type="evidence" value="ECO:0007669"/>
    <property type="project" value="TreeGrafter"/>
</dbReference>
<comment type="subcellular location">
    <subcellularLocation>
        <location evidence="1 5">Membrane</location>
        <topology evidence="1 5">Multi-pass membrane protein</topology>
    </subcellularLocation>
</comment>
<evidence type="ECO:0000256" key="1">
    <source>
        <dbReference type="ARBA" id="ARBA00004141"/>
    </source>
</evidence>
<keyword evidence="5" id="KW-0813">Transport</keyword>
<dbReference type="PANTHER" id="PTHR10687:SF2">
    <property type="entry name" value="SECRETORY CARRIER-ASSOCIATED MEMBRANE PROTEIN"/>
    <property type="match status" value="1"/>
</dbReference>
<dbReference type="OrthoDB" id="242866at2759"/>
<feature type="transmembrane region" description="Helical" evidence="5">
    <location>
        <begin position="371"/>
        <end position="393"/>
    </location>
</feature>
<dbReference type="EMBL" id="UYSU01036440">
    <property type="protein sequence ID" value="VDL97706.1"/>
    <property type="molecule type" value="Genomic_DNA"/>
</dbReference>
<accession>A0A183T4C3</accession>
<protein>
    <recommendedName>
        <fullName evidence="5">Secretory carrier-associated membrane protein</fullName>
        <shortName evidence="5">Secretory carrier membrane protein</shortName>
    </recommendedName>
</protein>
<keyword evidence="4 5" id="KW-0472">Membrane</keyword>
<feature type="transmembrane region" description="Helical" evidence="5">
    <location>
        <begin position="284"/>
        <end position="305"/>
    </location>
</feature>
<sequence>MYRPPPPMTNNQPAVLPLSDSQPLDPPPYSTSKSEKPALMPAAPAQDSLTVADLQRRQAELDARAAQLDLRERQQQQQEMWRAEHGYGNVTGNVYIPNFFLDSLKTYLKQLQINPVTWEKLARNRPAWRRTVKTGAAIFKANRIAAAMTKRAARKSPAPLTNTANAQALPICPRCQRTFRARIGLVGYPRTQCNNNPTIPTSTSTSVYPPSEPPLIPVPNWPPLPRGCCCRPCVRIDFNTDIPSQSRWLAKYAHYLWMAYSLVLFLDVFGALSYFIVSKTADSGPFFGVSILMAVILPPAAFFCWNRPLYKALKWVPCRHKVWKRGESEAPSPKKIDTLLTKLSFDSPTSITTREELHDLQKPGGVLGFPISWFVMFLVFVILLTIFTVSEIFKACNAARRRRQQDQLTVNSEVLISTPPNSPSSLGFHARLGPAVEVMLSKAAAKGKKAARNSPVPRTNIVHARALPTCPHCQRIFRVRIGLTPTLTPGINSITPTIIETTPLYSSPVTPTSATTTAF</sequence>
<name>A0A183T4C3_SCHSO</name>
<evidence type="ECO:0000313" key="9">
    <source>
        <dbReference type="WBParaSite" id="SSLN_0001175201-mRNA-1"/>
    </source>
</evidence>
<feature type="transmembrane region" description="Helical" evidence="5">
    <location>
        <begin position="255"/>
        <end position="277"/>
    </location>
</feature>
<dbReference type="GO" id="GO:0032588">
    <property type="term" value="C:trans-Golgi network membrane"/>
    <property type="evidence" value="ECO:0007669"/>
    <property type="project" value="TreeGrafter"/>
</dbReference>
<comment type="caution">
    <text evidence="5">Lacks conserved residue(s) required for the propagation of feature annotation.</text>
</comment>
<gene>
    <name evidence="7" type="ORF">SSLN_LOCUS11321</name>
</gene>
<dbReference type="PANTHER" id="PTHR10687">
    <property type="entry name" value="SECRETORY CARRIER-ASSOCIATED MEMBRANE PROTEIN SCAMP"/>
    <property type="match status" value="1"/>
</dbReference>